<sequence length="61" mass="6820">MGMMIGIMTGAIIGVVLLFISFILFWIGKRKQEEHRYAIWVMVAGLLALITSGSNALNYFL</sequence>
<reference evidence="2 3" key="1">
    <citation type="submission" date="2016-09" db="EMBL/GenBank/DDBJ databases">
        <title>Draft genome sequence of the soil isolate, Lysinibacillus fusiformis M5, a potential hypoxanthine producer.</title>
        <authorList>
            <person name="Gallegos-Monterrosa R."/>
            <person name="Maroti G."/>
            <person name="Balint B."/>
            <person name="Kovacs A.T."/>
        </authorList>
    </citation>
    <scope>NUCLEOTIDE SEQUENCE [LARGE SCALE GENOMIC DNA]</scope>
    <source>
        <strain evidence="2 3">M5</strain>
    </source>
</reference>
<keyword evidence="1" id="KW-1133">Transmembrane helix</keyword>
<keyword evidence="1" id="KW-0812">Transmembrane</keyword>
<proteinExistence type="predicted"/>
<name>A0A1E4R6D3_9BACI</name>
<comment type="caution">
    <text evidence="2">The sequence shown here is derived from an EMBL/GenBank/DDBJ whole genome shotgun (WGS) entry which is preliminary data.</text>
</comment>
<evidence type="ECO:0000313" key="3">
    <source>
        <dbReference type="Proteomes" id="UP000094784"/>
    </source>
</evidence>
<protein>
    <submittedName>
        <fullName evidence="2">Uncharacterized protein</fullName>
    </submittedName>
</protein>
<dbReference type="Proteomes" id="UP000094784">
    <property type="component" value="Unassembled WGS sequence"/>
</dbReference>
<feature type="transmembrane region" description="Helical" evidence="1">
    <location>
        <begin position="6"/>
        <end position="27"/>
    </location>
</feature>
<evidence type="ECO:0000256" key="1">
    <source>
        <dbReference type="SAM" id="Phobius"/>
    </source>
</evidence>
<accession>A0A1E4R6D3</accession>
<evidence type="ECO:0000313" key="2">
    <source>
        <dbReference type="EMBL" id="ODV56011.1"/>
    </source>
</evidence>
<dbReference type="OrthoDB" id="2739983at2"/>
<organism evidence="2 3">
    <name type="scientific">Lysinibacillus fusiformis</name>
    <dbReference type="NCBI Taxonomy" id="28031"/>
    <lineage>
        <taxon>Bacteria</taxon>
        <taxon>Bacillati</taxon>
        <taxon>Bacillota</taxon>
        <taxon>Bacilli</taxon>
        <taxon>Bacillales</taxon>
        <taxon>Bacillaceae</taxon>
        <taxon>Lysinibacillus</taxon>
    </lineage>
</organism>
<feature type="transmembrane region" description="Helical" evidence="1">
    <location>
        <begin position="39"/>
        <end position="60"/>
    </location>
</feature>
<keyword evidence="1" id="KW-0472">Membrane</keyword>
<dbReference type="RefSeq" id="WP_069481035.1">
    <property type="nucleotide sequence ID" value="NZ_KV766182.1"/>
</dbReference>
<dbReference type="AlphaFoldDB" id="A0A1E4R6D3"/>
<dbReference type="EMBL" id="MECQ01000001">
    <property type="protein sequence ID" value="ODV56011.1"/>
    <property type="molecule type" value="Genomic_DNA"/>
</dbReference>
<gene>
    <name evidence="2" type="ORF">BG258_08900</name>
</gene>